<proteinExistence type="predicted"/>
<dbReference type="RefSeq" id="WP_302108425.1">
    <property type="nucleotide sequence ID" value="NZ_JAUKTR010000001.1"/>
</dbReference>
<protein>
    <submittedName>
        <fullName evidence="1">Uncharacterized protein</fullName>
    </submittedName>
</protein>
<keyword evidence="2" id="KW-1185">Reference proteome</keyword>
<gene>
    <name evidence="1" type="ORF">Q0812_00985</name>
</gene>
<dbReference type="EMBL" id="JAUKTR010000001">
    <property type="protein sequence ID" value="MDO1558000.1"/>
    <property type="molecule type" value="Genomic_DNA"/>
</dbReference>
<accession>A0ABT8SHG1</accession>
<evidence type="ECO:0000313" key="2">
    <source>
        <dbReference type="Proteomes" id="UP001169063"/>
    </source>
</evidence>
<sequence>MIAIALVLLVSGEPLPRGTPPYQIDTDVPTEVREHRRNLNFTGTRLSFTGRYLCRGHRMRLDLAQDSDGLRVLAWRGADSSADAADLAAWNALISERMKFLTRVEVGCADGPYESVRILGQDENGRASEAAVWFRDGRMGLISW</sequence>
<evidence type="ECO:0000313" key="1">
    <source>
        <dbReference type="EMBL" id="MDO1558000.1"/>
    </source>
</evidence>
<dbReference type="Proteomes" id="UP001169063">
    <property type="component" value="Unassembled WGS sequence"/>
</dbReference>
<name>A0ABT8SHG1_9CAUL</name>
<reference evidence="1" key="1">
    <citation type="submission" date="2023-07" db="EMBL/GenBank/DDBJ databases">
        <title>Brevundimonas soil sp. nov., isolated from the soil of chemical plant.</title>
        <authorList>
            <person name="Wu N."/>
        </authorList>
    </citation>
    <scope>NUCLEOTIDE SEQUENCE</scope>
    <source>
        <strain evidence="1">XZ-24</strain>
    </source>
</reference>
<organism evidence="1 2">
    <name type="scientific">Peiella sedimenti</name>
    <dbReference type="NCBI Taxonomy" id="3061083"/>
    <lineage>
        <taxon>Bacteria</taxon>
        <taxon>Pseudomonadati</taxon>
        <taxon>Pseudomonadota</taxon>
        <taxon>Alphaproteobacteria</taxon>
        <taxon>Caulobacterales</taxon>
        <taxon>Caulobacteraceae</taxon>
        <taxon>Peiella</taxon>
    </lineage>
</organism>
<comment type="caution">
    <text evidence="1">The sequence shown here is derived from an EMBL/GenBank/DDBJ whole genome shotgun (WGS) entry which is preliminary data.</text>
</comment>